<protein>
    <submittedName>
        <fullName evidence="1">Uncharacterized protein</fullName>
    </submittedName>
</protein>
<reference evidence="1 2" key="1">
    <citation type="journal article" date="2005" name="Nucleic Acids Res.">
        <title>Genomic blueprint of Hahella chejuensis, a marine microbe producing an algicidal agent.</title>
        <authorList>
            <person name="Jeong H."/>
            <person name="Yim J.H."/>
            <person name="Lee C."/>
            <person name="Choi S.-H."/>
            <person name="Park Y.K."/>
            <person name="Yoon S.H."/>
            <person name="Hur C.-G."/>
            <person name="Kang H.-Y."/>
            <person name="Kim D."/>
            <person name="Lee H.H."/>
            <person name="Park K.H."/>
            <person name="Park S.-H."/>
            <person name="Park H.-S."/>
            <person name="Lee H.K."/>
            <person name="Oh T.K."/>
            <person name="Kim J.F."/>
        </authorList>
    </citation>
    <scope>NUCLEOTIDE SEQUENCE [LARGE SCALE GENOMIC DNA]</scope>
    <source>
        <strain evidence="1 2">KCTC 2396</strain>
    </source>
</reference>
<dbReference type="Proteomes" id="UP000000238">
    <property type="component" value="Chromosome"/>
</dbReference>
<accession>Q2S7N0</accession>
<dbReference type="HOGENOM" id="CLU_2770138_0_0_6"/>
<keyword evidence="2" id="KW-1185">Reference proteome</keyword>
<gene>
    <name evidence="1" type="ordered locus">HCH_06717</name>
</gene>
<dbReference type="EMBL" id="CP000155">
    <property type="protein sequence ID" value="ABC33344.1"/>
    <property type="molecule type" value="Genomic_DNA"/>
</dbReference>
<dbReference type="AlphaFoldDB" id="Q2S7N0"/>
<dbReference type="KEGG" id="hch:HCH_06717"/>
<organism evidence="1 2">
    <name type="scientific">Hahella chejuensis (strain KCTC 2396)</name>
    <dbReference type="NCBI Taxonomy" id="349521"/>
    <lineage>
        <taxon>Bacteria</taxon>
        <taxon>Pseudomonadati</taxon>
        <taxon>Pseudomonadota</taxon>
        <taxon>Gammaproteobacteria</taxon>
        <taxon>Oceanospirillales</taxon>
        <taxon>Hahellaceae</taxon>
        <taxon>Hahella</taxon>
    </lineage>
</organism>
<name>Q2S7N0_HAHCH</name>
<evidence type="ECO:0000313" key="2">
    <source>
        <dbReference type="Proteomes" id="UP000000238"/>
    </source>
</evidence>
<proteinExistence type="predicted"/>
<sequence length="69" mass="7584">MPVDPIYSCLVQHADFGAGYGCYRRLCVDVIALSTTAKAGYILETAKLEINAKFPDGQDVEITQFKQAQ</sequence>
<evidence type="ECO:0000313" key="1">
    <source>
        <dbReference type="EMBL" id="ABC33344.1"/>
    </source>
</evidence>